<keyword evidence="15" id="KW-1185">Reference proteome</keyword>
<feature type="active site" description="Proton donor/acceptor" evidence="11">
    <location>
        <position position="324"/>
    </location>
</feature>
<evidence type="ECO:0000256" key="11">
    <source>
        <dbReference type="PIRSR" id="PIRSR604361-1"/>
    </source>
</evidence>
<protein>
    <recommendedName>
        <fullName evidence="3">lactoylglutathione lyase</fullName>
        <ecNumber evidence="3">4.4.1.5</ecNumber>
    </recommendedName>
    <alternativeName>
        <fullName evidence="8">Aldoketomutase</fullName>
    </alternativeName>
    <alternativeName>
        <fullName evidence="7">Ketone-aldehyde mutase</fullName>
    </alternativeName>
    <alternativeName>
        <fullName evidence="9">Methylglyoxalase</fullName>
    </alternativeName>
    <alternativeName>
        <fullName evidence="10">S-D-lactoylglutathione methylglyoxal lyase</fullName>
    </alternativeName>
</protein>
<evidence type="ECO:0000259" key="13">
    <source>
        <dbReference type="PROSITE" id="PS51819"/>
    </source>
</evidence>
<dbReference type="GO" id="GO:0046872">
    <property type="term" value="F:metal ion binding"/>
    <property type="evidence" value="ECO:0007669"/>
    <property type="project" value="UniProtKB-KW"/>
</dbReference>
<accession>A0A9P8MF77</accession>
<dbReference type="Gene3D" id="3.10.180.10">
    <property type="entry name" value="2,3-Dihydroxybiphenyl 1,2-Dioxygenase, domain 1"/>
    <property type="match status" value="2"/>
</dbReference>
<name>A0A9P8MF77_9HYPO</name>
<keyword evidence="4 12" id="KW-0479">Metal-binding</keyword>
<proteinExistence type="inferred from homology"/>
<dbReference type="Proteomes" id="UP000764110">
    <property type="component" value="Unassembled WGS sequence"/>
</dbReference>
<dbReference type="AlphaFoldDB" id="A0A9P8MF77"/>
<feature type="domain" description="VOC" evidence="13">
    <location>
        <begin position="22"/>
        <end position="163"/>
    </location>
</feature>
<feature type="binding site" evidence="12">
    <location>
        <position position="190"/>
    </location>
    <ligand>
        <name>Zn(2+)</name>
        <dbReference type="ChEBI" id="CHEBI:29105"/>
        <note>ligand shared between dimeric partners</note>
    </ligand>
</feature>
<gene>
    <name evidence="14" type="ORF">MHUMG1_04521</name>
</gene>
<evidence type="ECO:0000256" key="5">
    <source>
        <dbReference type="ARBA" id="ARBA00022833"/>
    </source>
</evidence>
<dbReference type="EC" id="4.4.1.5" evidence="3"/>
<sequence length="337" mass="37924">MSNLMCLYSGFGSKIQRQPVRALFRVQHVKITDEEHLVRFYGLLGLSVIQKLSFPENRFDLYFLGNDAPTAPSHGKFTFDRQGLIELTHNYGTEDEPGFTVSNGNSEPHLGFARFTISVNDVQAASKVLKDAGYSFRQDPCSSNTTSVIALDPDGYWVELIEQHVPRLSQGTESHWSHRTARRANASKNQIVLRVKDAEVSIRYYVETLGMSLVKSINNSVEGSTLYLLGYPSEGPFDDGQDVSAREGMLGLLWHHATEKKDGFRYHNGNEHPQGFGHICVTVDDINAACERLESLGVAWKKRLTDGKMKNVAFLLDPDNYWVELVQNERFTGKANF</sequence>
<dbReference type="PROSITE" id="PS51819">
    <property type="entry name" value="VOC"/>
    <property type="match status" value="2"/>
</dbReference>
<dbReference type="InterPro" id="IPR029068">
    <property type="entry name" value="Glyas_Bleomycin-R_OHBP_Dase"/>
</dbReference>
<feature type="binding site" evidence="12">
    <location>
        <position position="324"/>
    </location>
    <ligand>
        <name>Zn(2+)</name>
        <dbReference type="ChEBI" id="CHEBI:29105"/>
        <note>ligand shared between dimeric partners</note>
    </ligand>
</feature>
<evidence type="ECO:0000256" key="7">
    <source>
        <dbReference type="ARBA" id="ARBA00030291"/>
    </source>
</evidence>
<evidence type="ECO:0000256" key="12">
    <source>
        <dbReference type="PIRSR" id="PIRSR604361-3"/>
    </source>
</evidence>
<dbReference type="NCBIfam" id="TIGR00068">
    <property type="entry name" value="glyox_I"/>
    <property type="match status" value="1"/>
</dbReference>
<dbReference type="PROSITE" id="PS00935">
    <property type="entry name" value="GLYOXALASE_I_2"/>
    <property type="match status" value="1"/>
</dbReference>
<evidence type="ECO:0000256" key="9">
    <source>
        <dbReference type="ARBA" id="ARBA00032460"/>
    </source>
</evidence>
<dbReference type="PANTHER" id="PTHR10374">
    <property type="entry name" value="LACTOYLGLUTATHIONE LYASE GLYOXALASE I"/>
    <property type="match status" value="1"/>
</dbReference>
<evidence type="ECO:0000313" key="14">
    <source>
        <dbReference type="EMBL" id="KAH0598149.1"/>
    </source>
</evidence>
<comment type="caution">
    <text evidence="14">The sequence shown here is derived from an EMBL/GenBank/DDBJ whole genome shotgun (WGS) entry which is preliminary data.</text>
</comment>
<dbReference type="SUPFAM" id="SSF54593">
    <property type="entry name" value="Glyoxalase/Bleomycin resistance protein/Dihydroxybiphenyl dioxygenase"/>
    <property type="match status" value="2"/>
</dbReference>
<dbReference type="EMBL" id="JACEFI010000006">
    <property type="protein sequence ID" value="KAH0598149.1"/>
    <property type="molecule type" value="Genomic_DNA"/>
</dbReference>
<evidence type="ECO:0000256" key="3">
    <source>
        <dbReference type="ARBA" id="ARBA00012081"/>
    </source>
</evidence>
<dbReference type="PANTHER" id="PTHR10374:SF30">
    <property type="entry name" value="LACTOYLGLUTATHIONE LYASE"/>
    <property type="match status" value="1"/>
</dbReference>
<evidence type="ECO:0000256" key="10">
    <source>
        <dbReference type="ARBA" id="ARBA00033298"/>
    </source>
</evidence>
<feature type="binding site" evidence="12">
    <location>
        <position position="278"/>
    </location>
    <ligand>
        <name>Zn(2+)</name>
        <dbReference type="ChEBI" id="CHEBI:29105"/>
        <note>ligand shared between dimeric partners</note>
    </ligand>
</feature>
<reference evidence="14 15" key="1">
    <citation type="submission" date="2020-07" db="EMBL/GenBank/DDBJ databases">
        <title>Metarhizium humberi genome.</title>
        <authorList>
            <person name="Lysoe E."/>
        </authorList>
    </citation>
    <scope>NUCLEOTIDE SEQUENCE [LARGE SCALE GENOMIC DNA]</scope>
    <source>
        <strain evidence="14 15">ESALQ1638</strain>
    </source>
</reference>
<evidence type="ECO:0000256" key="8">
    <source>
        <dbReference type="ARBA" id="ARBA00030892"/>
    </source>
</evidence>
<keyword evidence="6" id="KW-0456">Lyase</keyword>
<dbReference type="InterPro" id="IPR037523">
    <property type="entry name" value="VOC_core"/>
</dbReference>
<dbReference type="GO" id="GO:0004462">
    <property type="term" value="F:lactoylglutathione lyase activity"/>
    <property type="evidence" value="ECO:0007669"/>
    <property type="project" value="UniProtKB-EC"/>
</dbReference>
<evidence type="ECO:0000256" key="6">
    <source>
        <dbReference type="ARBA" id="ARBA00023239"/>
    </source>
</evidence>
<evidence type="ECO:0000256" key="2">
    <source>
        <dbReference type="ARBA" id="ARBA00010363"/>
    </source>
</evidence>
<dbReference type="CDD" id="cd07233">
    <property type="entry name" value="GlxI_Zn"/>
    <property type="match status" value="1"/>
</dbReference>
<dbReference type="InterPro" id="IPR018146">
    <property type="entry name" value="Glyoxalase_1_CS"/>
</dbReference>
<organism evidence="14 15">
    <name type="scientific">Metarhizium humberi</name>
    <dbReference type="NCBI Taxonomy" id="2596975"/>
    <lineage>
        <taxon>Eukaryota</taxon>
        <taxon>Fungi</taxon>
        <taxon>Dikarya</taxon>
        <taxon>Ascomycota</taxon>
        <taxon>Pezizomycotina</taxon>
        <taxon>Sordariomycetes</taxon>
        <taxon>Hypocreomycetidae</taxon>
        <taxon>Hypocreales</taxon>
        <taxon>Clavicipitaceae</taxon>
        <taxon>Metarhizium</taxon>
    </lineage>
</organism>
<dbReference type="InterPro" id="IPR004360">
    <property type="entry name" value="Glyas_Fos-R_dOase_dom"/>
</dbReference>
<comment type="cofactor">
    <cofactor evidence="12">
        <name>Zn(2+)</name>
        <dbReference type="ChEBI" id="CHEBI:29105"/>
    </cofactor>
    <text evidence="12">Binds 1 zinc ion per subunit. In the homodimer, two zinc ions are bound between subunits.</text>
</comment>
<evidence type="ECO:0000256" key="4">
    <source>
        <dbReference type="ARBA" id="ARBA00022723"/>
    </source>
</evidence>
<feature type="domain" description="VOC" evidence="13">
    <location>
        <begin position="187"/>
        <end position="328"/>
    </location>
</feature>
<comment type="pathway">
    <text evidence="1">Secondary metabolite metabolism; methylglyoxal degradation; (R)-lactate from methylglyoxal: step 1/2.</text>
</comment>
<dbReference type="InterPro" id="IPR004361">
    <property type="entry name" value="Glyoxalase_1"/>
</dbReference>
<evidence type="ECO:0000313" key="15">
    <source>
        <dbReference type="Proteomes" id="UP000764110"/>
    </source>
</evidence>
<evidence type="ECO:0000256" key="1">
    <source>
        <dbReference type="ARBA" id="ARBA00005008"/>
    </source>
</evidence>
<keyword evidence="5 12" id="KW-0862">Zinc</keyword>
<dbReference type="Pfam" id="PF00903">
    <property type="entry name" value="Glyoxalase"/>
    <property type="match status" value="2"/>
</dbReference>
<comment type="similarity">
    <text evidence="2">Belongs to the glyoxalase I family.</text>
</comment>